<keyword evidence="2" id="KW-1185">Reference proteome</keyword>
<protein>
    <submittedName>
        <fullName evidence="1">Uncharacterized protein</fullName>
    </submittedName>
</protein>
<evidence type="ECO:0000313" key="2">
    <source>
        <dbReference type="Proteomes" id="UP000187203"/>
    </source>
</evidence>
<organism evidence="1 2">
    <name type="scientific">Corchorus olitorius</name>
    <dbReference type="NCBI Taxonomy" id="93759"/>
    <lineage>
        <taxon>Eukaryota</taxon>
        <taxon>Viridiplantae</taxon>
        <taxon>Streptophyta</taxon>
        <taxon>Embryophyta</taxon>
        <taxon>Tracheophyta</taxon>
        <taxon>Spermatophyta</taxon>
        <taxon>Magnoliopsida</taxon>
        <taxon>eudicotyledons</taxon>
        <taxon>Gunneridae</taxon>
        <taxon>Pentapetalae</taxon>
        <taxon>rosids</taxon>
        <taxon>malvids</taxon>
        <taxon>Malvales</taxon>
        <taxon>Malvaceae</taxon>
        <taxon>Grewioideae</taxon>
        <taxon>Apeibeae</taxon>
        <taxon>Corchorus</taxon>
    </lineage>
</organism>
<proteinExistence type="predicted"/>
<evidence type="ECO:0000313" key="1">
    <source>
        <dbReference type="EMBL" id="OMO88526.1"/>
    </source>
</evidence>
<comment type="caution">
    <text evidence="1">The sequence shown here is derived from an EMBL/GenBank/DDBJ whole genome shotgun (WGS) entry which is preliminary data.</text>
</comment>
<sequence length="102" mass="11709">MVIFLSVTCSASLEHCHLLPPFESNGYYLFHMFCFFLQMYWRLSVNAHVAFCLPVFAYMAPLMTCICLCGVMDNCDWPCPCVCCMFECAGLWQACEHHTLSL</sequence>
<dbReference type="Proteomes" id="UP000187203">
    <property type="component" value="Unassembled WGS sequence"/>
</dbReference>
<name>A0A1R3J158_9ROSI</name>
<reference evidence="2" key="1">
    <citation type="submission" date="2013-09" db="EMBL/GenBank/DDBJ databases">
        <title>Corchorus olitorius genome sequencing.</title>
        <authorList>
            <person name="Alam M."/>
            <person name="Haque M.S."/>
            <person name="Islam M.S."/>
            <person name="Emdad E.M."/>
            <person name="Islam M.M."/>
            <person name="Ahmed B."/>
            <person name="Halim A."/>
            <person name="Hossen Q.M.M."/>
            <person name="Hossain M.Z."/>
            <person name="Ahmed R."/>
            <person name="Khan M.M."/>
            <person name="Islam R."/>
            <person name="Rashid M.M."/>
            <person name="Khan S.A."/>
            <person name="Rahman M.S."/>
            <person name="Alam M."/>
            <person name="Yahiya A.S."/>
            <person name="Khan M.S."/>
            <person name="Azam M.S."/>
            <person name="Haque T."/>
            <person name="Lashkar M.Z.H."/>
            <person name="Akhand A.I."/>
            <person name="Morshed G."/>
            <person name="Roy S."/>
            <person name="Uddin K.S."/>
            <person name="Rabeya T."/>
            <person name="Hossain A.S."/>
            <person name="Chowdhury A."/>
            <person name="Snigdha A.R."/>
            <person name="Mortoza M.S."/>
            <person name="Matin S.A."/>
            <person name="Hoque S.M.E."/>
            <person name="Islam M.K."/>
            <person name="Roy D.K."/>
            <person name="Haider R."/>
            <person name="Moosa M.M."/>
            <person name="Elias S.M."/>
            <person name="Hasan A.M."/>
            <person name="Jahan S."/>
            <person name="Shafiuddin M."/>
            <person name="Mahmood N."/>
            <person name="Shommy N.S."/>
        </authorList>
    </citation>
    <scope>NUCLEOTIDE SEQUENCE [LARGE SCALE GENOMIC DNA]</scope>
    <source>
        <strain evidence="2">cv. O-4</strain>
    </source>
</reference>
<dbReference type="AlphaFoldDB" id="A0A1R3J158"/>
<gene>
    <name evidence="1" type="ORF">COLO4_20237</name>
</gene>
<accession>A0A1R3J158</accession>
<dbReference type="EMBL" id="AWUE01017055">
    <property type="protein sequence ID" value="OMO88526.1"/>
    <property type="molecule type" value="Genomic_DNA"/>
</dbReference>